<reference evidence="1" key="1">
    <citation type="submission" date="2020-05" db="UniProtKB">
        <authorList>
            <consortium name="EnsemblMetazoa"/>
        </authorList>
    </citation>
    <scope>IDENTIFICATION</scope>
    <source>
        <strain evidence="1">USDA</strain>
    </source>
</reference>
<proteinExistence type="predicted"/>
<gene>
    <name evidence="1" type="primary">106081508</name>
</gene>
<dbReference type="SMART" id="SM00696">
    <property type="entry name" value="DM9"/>
    <property type="match status" value="4"/>
</dbReference>
<dbReference type="Pfam" id="PF11901">
    <property type="entry name" value="DM9"/>
    <property type="match status" value="2"/>
</dbReference>
<evidence type="ECO:0000313" key="1">
    <source>
        <dbReference type="EnsemblMetazoa" id="SCAU007529-PA"/>
    </source>
</evidence>
<dbReference type="EnsemblMetazoa" id="SCAU007529-RA">
    <property type="protein sequence ID" value="SCAU007529-PA"/>
    <property type="gene ID" value="SCAU007529"/>
</dbReference>
<dbReference type="STRING" id="35570.A0A1I8PFC2"/>
<dbReference type="PANTHER" id="PTHR31649:SF10">
    <property type="entry name" value="IP19903P-RELATED"/>
    <property type="match status" value="1"/>
</dbReference>
<protein>
    <submittedName>
        <fullName evidence="1">Uncharacterized protein</fullName>
    </submittedName>
</protein>
<sequence>MADNWVSCSANSALPPYTISGGYDSDGTPIFVGRAEHEGELLAAKVVPSKGCAYVAWGGSEHVKYQYELLTGTTYGWMPSEHGGVPPTSVLTGYDSQGQPLYIGRAYHNGSLSVGKVHSSHGCLYIPYGGQEIRLSQYEVLVRAPVDNWLPVNLEYPPPGSVLAGHDSDGCTIYVGRAEHNGLKLPCKFLPDRHEAYVAHEGSEISKYAVEVLVGHNYTWQQVHEGFIPPNAVSTGDSHSGEPMYVGRANHNGSLTPGLIMAENNCLLLPYGGREVCVGNYEVLVRNN</sequence>
<dbReference type="KEGG" id="scac:106081508"/>
<name>A0A1I8PFC2_STOCA</name>
<organism evidence="1 2">
    <name type="scientific">Stomoxys calcitrans</name>
    <name type="common">Stable fly</name>
    <name type="synonym">Conops calcitrans</name>
    <dbReference type="NCBI Taxonomy" id="35570"/>
    <lineage>
        <taxon>Eukaryota</taxon>
        <taxon>Metazoa</taxon>
        <taxon>Ecdysozoa</taxon>
        <taxon>Arthropoda</taxon>
        <taxon>Hexapoda</taxon>
        <taxon>Insecta</taxon>
        <taxon>Pterygota</taxon>
        <taxon>Neoptera</taxon>
        <taxon>Endopterygota</taxon>
        <taxon>Diptera</taxon>
        <taxon>Brachycera</taxon>
        <taxon>Muscomorpha</taxon>
        <taxon>Muscoidea</taxon>
        <taxon>Muscidae</taxon>
        <taxon>Stomoxys</taxon>
    </lineage>
</organism>
<dbReference type="VEuPathDB" id="VectorBase:SCAU007529"/>
<dbReference type="Proteomes" id="UP000095300">
    <property type="component" value="Unassembled WGS sequence"/>
</dbReference>
<dbReference type="AlphaFoldDB" id="A0A1I8PFC2"/>
<evidence type="ECO:0000313" key="2">
    <source>
        <dbReference type="Proteomes" id="UP000095300"/>
    </source>
</evidence>
<accession>A0A1I8PFC2</accession>
<dbReference type="PANTHER" id="PTHR31649">
    <property type="entry name" value="AGAP009604-PA"/>
    <property type="match status" value="1"/>
</dbReference>
<dbReference type="InterPro" id="IPR006616">
    <property type="entry name" value="DM9_repeat"/>
</dbReference>
<keyword evidence="2" id="KW-1185">Reference proteome</keyword>
<dbReference type="OrthoDB" id="1925699at2759"/>